<gene>
    <name evidence="1" type="ORF">O0S08_24565</name>
</gene>
<dbReference type="Proteomes" id="UP001164459">
    <property type="component" value="Chromosome"/>
</dbReference>
<evidence type="ECO:0000313" key="1">
    <source>
        <dbReference type="EMBL" id="WAS99314.1"/>
    </source>
</evidence>
<dbReference type="EMBL" id="CP114040">
    <property type="protein sequence ID" value="WAS99314.1"/>
    <property type="molecule type" value="Genomic_DNA"/>
</dbReference>
<organism evidence="1 2">
    <name type="scientific">Nannocystis punicea</name>
    <dbReference type="NCBI Taxonomy" id="2995304"/>
    <lineage>
        <taxon>Bacteria</taxon>
        <taxon>Pseudomonadati</taxon>
        <taxon>Myxococcota</taxon>
        <taxon>Polyangia</taxon>
        <taxon>Nannocystales</taxon>
        <taxon>Nannocystaceae</taxon>
        <taxon>Nannocystis</taxon>
    </lineage>
</organism>
<accession>A0ABY7HJ31</accession>
<dbReference type="RefSeq" id="WP_269041675.1">
    <property type="nucleotide sequence ID" value="NZ_CP114040.1"/>
</dbReference>
<keyword evidence="2" id="KW-1185">Reference proteome</keyword>
<proteinExistence type="predicted"/>
<sequence>MGWDYNGINWNGTWLSTWGSPTGQYSGYIYVSASGQVGEVSGAYDNGTMKGYSYYVLEFGAVKSLRFKGRWERTRGDSGGPCQYGLFMLDLIASGTDPWGYPNTAFTGSWTYCDADPEGLAERWLWTGSELR</sequence>
<protein>
    <submittedName>
        <fullName evidence="1">Uncharacterized protein</fullName>
    </submittedName>
</protein>
<reference evidence="1" key="1">
    <citation type="submission" date="2022-11" db="EMBL/GenBank/DDBJ databases">
        <title>Minimal conservation of predation-associated metabolite biosynthetic gene clusters underscores biosynthetic potential of Myxococcota including descriptions for ten novel species: Archangium lansinium sp. nov., Myxococcus landrumus sp. nov., Nannocystis bai.</title>
        <authorList>
            <person name="Ahearne A."/>
            <person name="Stevens C."/>
            <person name="Dowd S."/>
        </authorList>
    </citation>
    <scope>NUCLEOTIDE SEQUENCE</scope>
    <source>
        <strain evidence="1">Fl3</strain>
    </source>
</reference>
<evidence type="ECO:0000313" key="2">
    <source>
        <dbReference type="Proteomes" id="UP001164459"/>
    </source>
</evidence>
<name>A0ABY7HJ31_9BACT</name>